<evidence type="ECO:0000313" key="2">
    <source>
        <dbReference type="Proteomes" id="UP000305753"/>
    </source>
</evidence>
<organism evidence="1 2">
    <name type="scientific">Vibrio phage VP-1</name>
    <dbReference type="NCBI Taxonomy" id="2234088"/>
    <lineage>
        <taxon>Viruses</taxon>
        <taxon>Duplodnaviria</taxon>
        <taxon>Heunggongvirae</taxon>
        <taxon>Uroviricota</taxon>
        <taxon>Caudoviricetes</taxon>
        <taxon>Pantevenvirales</taxon>
        <taxon>Ackermannviridae</taxon>
        <taxon>Vapseptimavirus</taxon>
        <taxon>Vapseptimavirus VAP7</taxon>
    </lineage>
</organism>
<evidence type="ECO:0000313" key="1">
    <source>
        <dbReference type="EMBL" id="AWY10107.1"/>
    </source>
</evidence>
<reference evidence="1 2" key="1">
    <citation type="submission" date="2018-05" db="EMBL/GenBank/DDBJ databases">
        <title>Whole genome sequencing of Vibrio phage VP-1.</title>
        <authorList>
            <person name="Nandita M."/>
            <person name="Bhat S.G."/>
        </authorList>
    </citation>
    <scope>NUCLEOTIDE SEQUENCE [LARGE SCALE GENOMIC DNA]</scope>
</reference>
<dbReference type="Proteomes" id="UP000305753">
    <property type="component" value="Segment"/>
</dbReference>
<name>A0A4P2TEA0_9CAUD</name>
<protein>
    <submittedName>
        <fullName evidence="1">Uncharacterized protein</fullName>
    </submittedName>
</protein>
<proteinExistence type="predicted"/>
<accession>A0A4P2TEA0</accession>
<sequence length="115" mass="13207">MFDANAGHITIGQTFFAEVHSTDEQLEKLGVKRGMILLCKHVEKAGERLRENVHSQIKLSKDGEWLDIYDKDRGEGWSWLVYSGRPNGNGFICEKWKAKALEFMNNTWEDNYGGN</sequence>
<dbReference type="EMBL" id="MH363700">
    <property type="protein sequence ID" value="AWY10107.1"/>
    <property type="molecule type" value="Genomic_DNA"/>
</dbReference>